<keyword evidence="4" id="KW-1185">Reference proteome</keyword>
<dbReference type="InterPro" id="IPR000210">
    <property type="entry name" value="BTB/POZ_dom"/>
</dbReference>
<gene>
    <name evidence="3" type="ORF">F8M41_002735</name>
</gene>
<proteinExistence type="predicted"/>
<dbReference type="InterPro" id="IPR011333">
    <property type="entry name" value="SKP1/BTB/POZ_sf"/>
</dbReference>
<dbReference type="InterPro" id="IPR006571">
    <property type="entry name" value="TLDc_dom"/>
</dbReference>
<dbReference type="CDD" id="cd18186">
    <property type="entry name" value="BTB_POZ_ZBTB_KLHL-like"/>
    <property type="match status" value="1"/>
</dbReference>
<feature type="domain" description="TLDc" evidence="2">
    <location>
        <begin position="191"/>
        <end position="369"/>
    </location>
</feature>
<organism evidence="3 4">
    <name type="scientific">Gigaspora margarita</name>
    <dbReference type="NCBI Taxonomy" id="4874"/>
    <lineage>
        <taxon>Eukaryota</taxon>
        <taxon>Fungi</taxon>
        <taxon>Fungi incertae sedis</taxon>
        <taxon>Mucoromycota</taxon>
        <taxon>Glomeromycotina</taxon>
        <taxon>Glomeromycetes</taxon>
        <taxon>Diversisporales</taxon>
        <taxon>Gigasporaceae</taxon>
        <taxon>Gigaspora</taxon>
    </lineage>
</organism>
<dbReference type="PANTHER" id="PTHR24410:SF23">
    <property type="entry name" value="BTB DOMAIN-CONTAINING PROTEIN-RELATED"/>
    <property type="match status" value="1"/>
</dbReference>
<dbReference type="Pfam" id="PF00651">
    <property type="entry name" value="BTB"/>
    <property type="match status" value="1"/>
</dbReference>
<dbReference type="PROSITE" id="PS51886">
    <property type="entry name" value="TLDC"/>
    <property type="match status" value="1"/>
</dbReference>
<dbReference type="Pfam" id="PF07534">
    <property type="entry name" value="TLD"/>
    <property type="match status" value="1"/>
</dbReference>
<dbReference type="SMART" id="SM00225">
    <property type="entry name" value="BTB"/>
    <property type="match status" value="1"/>
</dbReference>
<protein>
    <submittedName>
        <fullName evidence="3">BTB-domain-containing protein</fullName>
    </submittedName>
</protein>
<dbReference type="OrthoDB" id="2130750at2759"/>
<evidence type="ECO:0000313" key="3">
    <source>
        <dbReference type="EMBL" id="KAF0447971.1"/>
    </source>
</evidence>
<evidence type="ECO:0000259" key="2">
    <source>
        <dbReference type="PROSITE" id="PS51886"/>
    </source>
</evidence>
<feature type="domain" description="BTB" evidence="1">
    <location>
        <begin position="22"/>
        <end position="97"/>
    </location>
</feature>
<dbReference type="EMBL" id="WTPW01001232">
    <property type="protein sequence ID" value="KAF0447971.1"/>
    <property type="molecule type" value="Genomic_DNA"/>
</dbReference>
<name>A0A8H3XDW4_GIGMA</name>
<dbReference type="SUPFAM" id="SSF54695">
    <property type="entry name" value="POZ domain"/>
    <property type="match status" value="1"/>
</dbReference>
<comment type="caution">
    <text evidence="3">The sequence shown here is derived from an EMBL/GenBank/DDBJ whole genome shotgun (WGS) entry which is preliminary data.</text>
</comment>
<sequence>MVVVYFFEDLSQDFTQLLNESNDYNIIIQAGKEPDFKEFKAHSIILCARSSYFKNIIYNKLATNKSDPIVHLKTDISPNIFNVILRYTYTGALDLTNQTGCDLIALLVAAEELIIAQLIYYVQKYIIDNESSWLLTNLVNVLHTVFKLQSCNIIQDFIMDIIYLVAYLMANAKPQYSKLLPRHGNVYIDSDIIESEHSVIISSWIEKKFEKLSCKFILAYRGTRDGFDSNISYYMCETIIAILVLIKIKDSNKIIGGYNPLGWNLISHGYYGSDCFEDACFEEEHWASANDSFIFCFDENSNTHTLSHVENPEKAIYNNSCADESWLNFGGGDLVLKDQRGTCSKCNYEKTILEDYIFIAEEVEIFQVQMPKVQKKSHNMEIERKSKRAKLSR</sequence>
<accession>A0A8H3XDW4</accession>
<dbReference type="PROSITE" id="PS50097">
    <property type="entry name" value="BTB"/>
    <property type="match status" value="1"/>
</dbReference>
<evidence type="ECO:0000259" key="1">
    <source>
        <dbReference type="PROSITE" id="PS50097"/>
    </source>
</evidence>
<dbReference type="Proteomes" id="UP000439903">
    <property type="component" value="Unassembled WGS sequence"/>
</dbReference>
<reference evidence="3 4" key="1">
    <citation type="journal article" date="2019" name="Environ. Microbiol.">
        <title>At the nexus of three kingdoms: the genome of the mycorrhizal fungus Gigaspora margarita provides insights into plant, endobacterial and fungal interactions.</title>
        <authorList>
            <person name="Venice F."/>
            <person name="Ghignone S."/>
            <person name="Salvioli di Fossalunga A."/>
            <person name="Amselem J."/>
            <person name="Novero M."/>
            <person name="Xianan X."/>
            <person name="Sedzielewska Toro K."/>
            <person name="Morin E."/>
            <person name="Lipzen A."/>
            <person name="Grigoriev I.V."/>
            <person name="Henrissat B."/>
            <person name="Martin F.M."/>
            <person name="Bonfante P."/>
        </authorList>
    </citation>
    <scope>NUCLEOTIDE SEQUENCE [LARGE SCALE GENOMIC DNA]</scope>
    <source>
        <strain evidence="3 4">BEG34</strain>
    </source>
</reference>
<dbReference type="PANTHER" id="PTHR24410">
    <property type="entry name" value="HL07962P-RELATED"/>
    <property type="match status" value="1"/>
</dbReference>
<evidence type="ECO:0000313" key="4">
    <source>
        <dbReference type="Proteomes" id="UP000439903"/>
    </source>
</evidence>
<dbReference type="InterPro" id="IPR051481">
    <property type="entry name" value="BTB-POZ/Galectin-3-binding"/>
</dbReference>
<dbReference type="Gene3D" id="3.30.710.10">
    <property type="entry name" value="Potassium Channel Kv1.1, Chain A"/>
    <property type="match status" value="1"/>
</dbReference>
<dbReference type="AlphaFoldDB" id="A0A8H3XDW4"/>